<keyword evidence="4" id="KW-1278">Translocase</keyword>
<sequence>MIDARVLAAYDDFRLDIDAHIPDATLTGLVGPNGSGKSTLLKSLAGVTDFEGEVRYNGQTFTSYSHRERVRLLSYVAQSAGTPPAISVRQLVEMGRSAGSGLFWKPSSADAQAVDFALHNAGLSDLADRPVTALSGGQVQRAMTARAFAQGAQHMLLDEPTNHLDLHHQHALLGMLKSITVDEGFSVGIALHDLALAAQYCDRLIVLHNGATVAEGNPLDVLTPSLLNEVFGIDAVLERRNGTPTLVVNGATAPAEVV</sequence>
<dbReference type="InterPro" id="IPR003439">
    <property type="entry name" value="ABC_transporter-like_ATP-bd"/>
</dbReference>
<evidence type="ECO:0000313" key="7">
    <source>
        <dbReference type="Proteomes" id="UP000186292"/>
    </source>
</evidence>
<proteinExistence type="predicted"/>
<reference evidence="7" key="1">
    <citation type="submission" date="2017-01" db="EMBL/GenBank/DDBJ databases">
        <authorList>
            <person name="Varghese N."/>
            <person name="Submissions S."/>
        </authorList>
    </citation>
    <scope>NUCLEOTIDE SEQUENCE [LARGE SCALE GENOMIC DNA]</scope>
    <source>
        <strain evidence="7">DSM 44531</strain>
    </source>
</reference>
<protein>
    <submittedName>
        <fullName evidence="6">Iron complex transport system ATP-binding protein</fullName>
    </submittedName>
</protein>
<dbReference type="FunFam" id="3.40.50.300:FF:000134">
    <property type="entry name" value="Iron-enterobactin ABC transporter ATP-binding protein"/>
    <property type="match status" value="1"/>
</dbReference>
<dbReference type="GO" id="GO:0016887">
    <property type="term" value="F:ATP hydrolysis activity"/>
    <property type="evidence" value="ECO:0007669"/>
    <property type="project" value="InterPro"/>
</dbReference>
<evidence type="ECO:0000256" key="3">
    <source>
        <dbReference type="ARBA" id="ARBA00022840"/>
    </source>
</evidence>
<dbReference type="STRING" id="1161099.SAMN05444817_11212"/>
<dbReference type="SMART" id="SM00382">
    <property type="entry name" value="AAA"/>
    <property type="match status" value="1"/>
</dbReference>
<dbReference type="RefSeq" id="WP_234958973.1">
    <property type="nucleotide sequence ID" value="NZ_CP046976.1"/>
</dbReference>
<dbReference type="Gene3D" id="3.40.50.300">
    <property type="entry name" value="P-loop containing nucleotide triphosphate hydrolases"/>
    <property type="match status" value="1"/>
</dbReference>
<accession>A0A1N7JXS1</accession>
<dbReference type="Proteomes" id="UP000186292">
    <property type="component" value="Unassembled WGS sequence"/>
</dbReference>
<dbReference type="PROSITE" id="PS50893">
    <property type="entry name" value="ABC_TRANSPORTER_2"/>
    <property type="match status" value="1"/>
</dbReference>
<evidence type="ECO:0000256" key="4">
    <source>
        <dbReference type="ARBA" id="ARBA00022967"/>
    </source>
</evidence>
<keyword evidence="3 6" id="KW-0067">ATP-binding</keyword>
<evidence type="ECO:0000256" key="2">
    <source>
        <dbReference type="ARBA" id="ARBA00022741"/>
    </source>
</evidence>
<dbReference type="CDD" id="cd03214">
    <property type="entry name" value="ABC_Iron-Siderophores_B12_Hemin"/>
    <property type="match status" value="1"/>
</dbReference>
<name>A0A1N7JXS1_9CORY</name>
<organism evidence="6 7">
    <name type="scientific">Corynebacterium appendicis CIP 107643</name>
    <dbReference type="NCBI Taxonomy" id="1161099"/>
    <lineage>
        <taxon>Bacteria</taxon>
        <taxon>Bacillati</taxon>
        <taxon>Actinomycetota</taxon>
        <taxon>Actinomycetes</taxon>
        <taxon>Mycobacteriales</taxon>
        <taxon>Corynebacteriaceae</taxon>
        <taxon>Corynebacterium</taxon>
    </lineage>
</organism>
<keyword evidence="7" id="KW-1185">Reference proteome</keyword>
<evidence type="ECO:0000313" key="6">
    <source>
        <dbReference type="EMBL" id="SIS53994.1"/>
    </source>
</evidence>
<dbReference type="Pfam" id="PF00005">
    <property type="entry name" value="ABC_tran"/>
    <property type="match status" value="1"/>
</dbReference>
<dbReference type="PANTHER" id="PTHR42794:SF1">
    <property type="entry name" value="HEMIN IMPORT ATP-BINDING PROTEIN HMUV"/>
    <property type="match status" value="1"/>
</dbReference>
<evidence type="ECO:0000259" key="5">
    <source>
        <dbReference type="PROSITE" id="PS50893"/>
    </source>
</evidence>
<gene>
    <name evidence="6" type="ORF">SAMN05444817_11212</name>
</gene>
<evidence type="ECO:0000256" key="1">
    <source>
        <dbReference type="ARBA" id="ARBA00022448"/>
    </source>
</evidence>
<dbReference type="PANTHER" id="PTHR42794">
    <property type="entry name" value="HEMIN IMPORT ATP-BINDING PROTEIN HMUV"/>
    <property type="match status" value="1"/>
</dbReference>
<feature type="domain" description="ABC transporter" evidence="5">
    <location>
        <begin position="1"/>
        <end position="234"/>
    </location>
</feature>
<keyword evidence="1" id="KW-0813">Transport</keyword>
<dbReference type="InterPro" id="IPR027417">
    <property type="entry name" value="P-loop_NTPase"/>
</dbReference>
<dbReference type="GO" id="GO:0005524">
    <property type="term" value="F:ATP binding"/>
    <property type="evidence" value="ECO:0007669"/>
    <property type="project" value="UniProtKB-KW"/>
</dbReference>
<dbReference type="InterPro" id="IPR003593">
    <property type="entry name" value="AAA+_ATPase"/>
</dbReference>
<dbReference type="SUPFAM" id="SSF52540">
    <property type="entry name" value="P-loop containing nucleoside triphosphate hydrolases"/>
    <property type="match status" value="1"/>
</dbReference>
<keyword evidence="2" id="KW-0547">Nucleotide-binding</keyword>
<dbReference type="EMBL" id="FTOF01000012">
    <property type="protein sequence ID" value="SIS53994.1"/>
    <property type="molecule type" value="Genomic_DNA"/>
</dbReference>
<dbReference type="AlphaFoldDB" id="A0A1N7JXS1"/>